<dbReference type="Proteomes" id="UP000229699">
    <property type="component" value="Unassembled WGS sequence"/>
</dbReference>
<dbReference type="EMBL" id="PCTC01000081">
    <property type="protein sequence ID" value="PIP63203.1"/>
    <property type="molecule type" value="Genomic_DNA"/>
</dbReference>
<gene>
    <name evidence="1" type="ORF">COW97_03745</name>
</gene>
<dbReference type="Gene3D" id="3.10.450.530">
    <property type="entry name" value="Ribonuclease toxin, BrnT, of type II toxin-antitoxin system"/>
    <property type="match status" value="1"/>
</dbReference>
<organism evidence="1 2">
    <name type="scientific">Candidatus Roizmanbacteria bacterium CG22_combo_CG10-13_8_21_14_all_34_12</name>
    <dbReference type="NCBI Taxonomy" id="1974860"/>
    <lineage>
        <taxon>Bacteria</taxon>
        <taxon>Candidatus Roizmaniibacteriota</taxon>
    </lineage>
</organism>
<accession>A0A2H0BZS3</accession>
<dbReference type="AlphaFoldDB" id="A0A2H0BZS3"/>
<dbReference type="Pfam" id="PF04365">
    <property type="entry name" value="BrnT_toxin"/>
    <property type="match status" value="1"/>
</dbReference>
<reference evidence="1 2" key="1">
    <citation type="submission" date="2017-09" db="EMBL/GenBank/DDBJ databases">
        <title>Depth-based differentiation of microbial function through sediment-hosted aquifers and enrichment of novel symbionts in the deep terrestrial subsurface.</title>
        <authorList>
            <person name="Probst A.J."/>
            <person name="Ladd B."/>
            <person name="Jarett J.K."/>
            <person name="Geller-Mcgrath D.E."/>
            <person name="Sieber C.M."/>
            <person name="Emerson J.B."/>
            <person name="Anantharaman K."/>
            <person name="Thomas B.C."/>
            <person name="Malmstrom R."/>
            <person name="Stieglmeier M."/>
            <person name="Klingl A."/>
            <person name="Woyke T."/>
            <person name="Ryan C.M."/>
            <person name="Banfield J.F."/>
        </authorList>
    </citation>
    <scope>NUCLEOTIDE SEQUENCE [LARGE SCALE GENOMIC DNA]</scope>
    <source>
        <strain evidence="1">CG22_combo_CG10-13_8_21_14_all_34_12</strain>
    </source>
</reference>
<dbReference type="InterPro" id="IPR038573">
    <property type="entry name" value="BrnT_sf"/>
</dbReference>
<name>A0A2H0BZS3_9BACT</name>
<sequence length="96" mass="11608">MDLSKYTEFEWDKGNFDKSFKKHKISPNEAEEVFLDERLLLQEDLKHSQFEQRFTIIGSTISKKLLLTVFTIRNNKIRIISVRIADRKERRQYEKT</sequence>
<evidence type="ECO:0000313" key="1">
    <source>
        <dbReference type="EMBL" id="PIP63203.1"/>
    </source>
</evidence>
<protein>
    <recommendedName>
        <fullName evidence="3">BrnT family toxin</fullName>
    </recommendedName>
</protein>
<evidence type="ECO:0008006" key="3">
    <source>
        <dbReference type="Google" id="ProtNLM"/>
    </source>
</evidence>
<evidence type="ECO:0000313" key="2">
    <source>
        <dbReference type="Proteomes" id="UP000229699"/>
    </source>
</evidence>
<dbReference type="InterPro" id="IPR007460">
    <property type="entry name" value="BrnT_toxin"/>
</dbReference>
<proteinExistence type="predicted"/>
<comment type="caution">
    <text evidence="1">The sequence shown here is derived from an EMBL/GenBank/DDBJ whole genome shotgun (WGS) entry which is preliminary data.</text>
</comment>